<feature type="region of interest" description="Disordered" evidence="1">
    <location>
        <begin position="48"/>
        <end position="231"/>
    </location>
</feature>
<dbReference type="Gene3D" id="3.30.56.50">
    <property type="entry name" value="Putative DNA-binding domain, N-terminal subdomain of bacterial translation initiation factor IF2"/>
    <property type="match status" value="1"/>
</dbReference>
<evidence type="ECO:0000256" key="1">
    <source>
        <dbReference type="SAM" id="MobiDB-lite"/>
    </source>
</evidence>
<evidence type="ECO:0000313" key="4">
    <source>
        <dbReference type="EMBL" id="SVA88901.1"/>
    </source>
</evidence>
<evidence type="ECO:0000259" key="3">
    <source>
        <dbReference type="Pfam" id="PF08364"/>
    </source>
</evidence>
<gene>
    <name evidence="4" type="ORF">METZ01_LOCUS141755</name>
</gene>
<feature type="compositionally biased region" description="Polar residues" evidence="1">
    <location>
        <begin position="68"/>
        <end position="84"/>
    </location>
</feature>
<dbReference type="EMBL" id="UINC01021410">
    <property type="protein sequence ID" value="SVA88901.1"/>
    <property type="molecule type" value="Genomic_DNA"/>
</dbReference>
<proteinExistence type="predicted"/>
<dbReference type="InterPro" id="IPR009061">
    <property type="entry name" value="DNA-bd_dom_put_sf"/>
</dbReference>
<evidence type="ECO:0008006" key="5">
    <source>
        <dbReference type="Google" id="ProtNLM"/>
    </source>
</evidence>
<feature type="compositionally biased region" description="Basic and acidic residues" evidence="1">
    <location>
        <begin position="99"/>
        <end position="138"/>
    </location>
</feature>
<sequence length="252" mass="27328">MAAIKLQEFAEQIGITSSKLLQQLAAAGITGKGADTLLSDQEKEQLLSYLRGNGKGETPNDRPKISLSRKSTSSVRQASRTGPSRTVHVEVRKRRTYVRRGDLQRQQEEAKKMAEAEEAARQAAEAEKEARAAAEAEAARAAQEGEQEQAAVSEPVATTVAELPLTPSVPPPGDRKATPKRDEKQKKKKGKEADREKLHVAAGRGGRRKPKRKVAKPGKITSATAGQHAFERPTVPVVHEVRVPETVTVAEL</sequence>
<dbReference type="InterPro" id="IPR006847">
    <property type="entry name" value="IF2_N"/>
</dbReference>
<accession>A0A381ZIU8</accession>
<name>A0A381ZIU8_9ZZZZ</name>
<dbReference type="InterPro" id="IPR013575">
    <property type="entry name" value="IF2_assoc_dom_bac"/>
</dbReference>
<feature type="domain" description="Translation initiation factor IF-2 N-terminal" evidence="2">
    <location>
        <begin position="1"/>
        <end position="50"/>
    </location>
</feature>
<evidence type="ECO:0000259" key="2">
    <source>
        <dbReference type="Pfam" id="PF04760"/>
    </source>
</evidence>
<dbReference type="Pfam" id="PF04760">
    <property type="entry name" value="IF2_N"/>
    <property type="match status" value="1"/>
</dbReference>
<reference evidence="4" key="1">
    <citation type="submission" date="2018-05" db="EMBL/GenBank/DDBJ databases">
        <authorList>
            <person name="Lanie J.A."/>
            <person name="Ng W.-L."/>
            <person name="Kazmierczak K.M."/>
            <person name="Andrzejewski T.M."/>
            <person name="Davidsen T.M."/>
            <person name="Wayne K.J."/>
            <person name="Tettelin H."/>
            <person name="Glass J.I."/>
            <person name="Rusch D."/>
            <person name="Podicherti R."/>
            <person name="Tsui H.-C.T."/>
            <person name="Winkler M.E."/>
        </authorList>
    </citation>
    <scope>NUCLEOTIDE SEQUENCE</scope>
</reference>
<organism evidence="4">
    <name type="scientific">marine metagenome</name>
    <dbReference type="NCBI Taxonomy" id="408172"/>
    <lineage>
        <taxon>unclassified sequences</taxon>
        <taxon>metagenomes</taxon>
        <taxon>ecological metagenomes</taxon>
    </lineage>
</organism>
<dbReference type="SUPFAM" id="SSF46955">
    <property type="entry name" value="Putative DNA-binding domain"/>
    <property type="match status" value="1"/>
</dbReference>
<feature type="compositionally biased region" description="Basic and acidic residues" evidence="1">
    <location>
        <begin position="173"/>
        <end position="199"/>
    </location>
</feature>
<feature type="compositionally biased region" description="Basic residues" evidence="1">
    <location>
        <begin position="205"/>
        <end position="216"/>
    </location>
</feature>
<feature type="domain" description="Initiation factor 2 associated" evidence="3">
    <location>
        <begin position="64"/>
        <end position="100"/>
    </location>
</feature>
<dbReference type="Pfam" id="PF08364">
    <property type="entry name" value="IF2_assoc"/>
    <property type="match status" value="1"/>
</dbReference>
<feature type="non-terminal residue" evidence="4">
    <location>
        <position position="252"/>
    </location>
</feature>
<dbReference type="AlphaFoldDB" id="A0A381ZIU8"/>
<feature type="compositionally biased region" description="Low complexity" evidence="1">
    <location>
        <begin position="139"/>
        <end position="151"/>
    </location>
</feature>
<protein>
    <recommendedName>
        <fullName evidence="5">Translation initiation factor IF-2 N-terminal domain-containing protein</fullName>
    </recommendedName>
</protein>